<dbReference type="EC" id="2.7.13.3" evidence="2"/>
<evidence type="ECO:0000256" key="8">
    <source>
        <dbReference type="SAM" id="MobiDB-lite"/>
    </source>
</evidence>
<keyword evidence="6" id="KW-0418">Kinase</keyword>
<evidence type="ECO:0000256" key="6">
    <source>
        <dbReference type="ARBA" id="ARBA00022777"/>
    </source>
</evidence>
<dbReference type="InterPro" id="IPR005467">
    <property type="entry name" value="His_kinase_dom"/>
</dbReference>
<evidence type="ECO:0000256" key="3">
    <source>
        <dbReference type="ARBA" id="ARBA00022553"/>
    </source>
</evidence>
<proteinExistence type="predicted"/>
<dbReference type="PANTHER" id="PTHR45436:SF5">
    <property type="entry name" value="SENSOR HISTIDINE KINASE TRCS"/>
    <property type="match status" value="1"/>
</dbReference>
<feature type="compositionally biased region" description="Basic and acidic residues" evidence="8">
    <location>
        <begin position="314"/>
        <end position="323"/>
    </location>
</feature>
<dbReference type="Pfam" id="PF02518">
    <property type="entry name" value="HATPase_c"/>
    <property type="match status" value="1"/>
</dbReference>
<comment type="catalytic activity">
    <reaction evidence="1">
        <text>ATP + protein L-histidine = ADP + protein N-phospho-L-histidine.</text>
        <dbReference type="EC" id="2.7.13.3"/>
    </reaction>
</comment>
<evidence type="ECO:0000256" key="2">
    <source>
        <dbReference type="ARBA" id="ARBA00012438"/>
    </source>
</evidence>
<dbReference type="SMART" id="SM00387">
    <property type="entry name" value="HATPase_c"/>
    <property type="match status" value="1"/>
</dbReference>
<evidence type="ECO:0000313" key="10">
    <source>
        <dbReference type="EMBL" id="NJC73185.1"/>
    </source>
</evidence>
<dbReference type="InterPro" id="IPR036890">
    <property type="entry name" value="HATPase_C_sf"/>
</dbReference>
<dbReference type="InterPro" id="IPR003594">
    <property type="entry name" value="HATPase_dom"/>
</dbReference>
<feature type="region of interest" description="Disordered" evidence="8">
    <location>
        <begin position="267"/>
        <end position="424"/>
    </location>
</feature>
<dbReference type="Proteomes" id="UP000722989">
    <property type="component" value="Unassembled WGS sequence"/>
</dbReference>
<gene>
    <name evidence="10" type="ORF">HC031_26205</name>
</gene>
<feature type="compositionally biased region" description="Low complexity" evidence="8">
    <location>
        <begin position="360"/>
        <end position="376"/>
    </location>
</feature>
<organism evidence="10 11">
    <name type="scientific">Planosporangium thailandense</name>
    <dbReference type="NCBI Taxonomy" id="765197"/>
    <lineage>
        <taxon>Bacteria</taxon>
        <taxon>Bacillati</taxon>
        <taxon>Actinomycetota</taxon>
        <taxon>Actinomycetes</taxon>
        <taxon>Micromonosporales</taxon>
        <taxon>Micromonosporaceae</taxon>
        <taxon>Planosporangium</taxon>
    </lineage>
</organism>
<name>A0ABX0Y458_9ACTN</name>
<comment type="caution">
    <text evidence="10">The sequence shown here is derived from an EMBL/GenBank/DDBJ whole genome shotgun (WGS) entry which is preliminary data.</text>
</comment>
<evidence type="ECO:0000313" key="11">
    <source>
        <dbReference type="Proteomes" id="UP000722989"/>
    </source>
</evidence>
<keyword evidence="3" id="KW-0597">Phosphoprotein</keyword>
<feature type="domain" description="Histidine kinase" evidence="9">
    <location>
        <begin position="149"/>
        <end position="257"/>
    </location>
</feature>
<reference evidence="10 11" key="1">
    <citation type="submission" date="2020-03" db="EMBL/GenBank/DDBJ databases">
        <title>WGS of the type strain of Planosporangium spp.</title>
        <authorList>
            <person name="Thawai C."/>
        </authorList>
    </citation>
    <scope>NUCLEOTIDE SEQUENCE [LARGE SCALE GENOMIC DNA]</scope>
    <source>
        <strain evidence="10 11">TBRC 5610</strain>
    </source>
</reference>
<evidence type="ECO:0000256" key="4">
    <source>
        <dbReference type="ARBA" id="ARBA00022679"/>
    </source>
</evidence>
<dbReference type="RefSeq" id="WP_167928087.1">
    <property type="nucleotide sequence ID" value="NZ_JAATVY010000026.1"/>
</dbReference>
<sequence>MARRLDPTIAEMPAHRVIEAAPATTAAAPPPPPEERAQDIWPAICEQFALRILASAYQMGTHLEAIEADEQDADRLEKLYRIDHATTRIRRQAENLQVLLGRRVEDADPQATPLVDVIRAATSAIEYYPRVHIGHVVDLAVTEYAADDIIRVLTELLDNATRFSPPTASVIVSAYITEHGSVLLRVEDSGLGIKPDLLPTLNTMLSGGGAPPLDGNPASHLGLVVVARLAMANQLRIHLTNRQSGGTTASVLIPDGLLCELAPAGRPAPGGASLAPPPRPQAAHRQPEPNVTYLGSAQMPPSHLTLINGQPSDDGDRPARREPVSSSNNHSNNGGGTSGNGLPKRVRESLRDAGSVNGFAPAAQPSSTPQPRTSPESEADRQAWVDETAEFAAGFSDFATGDVSTNGTDLPWSAPTENPEGNPR</sequence>
<dbReference type="PANTHER" id="PTHR45436">
    <property type="entry name" value="SENSOR HISTIDINE KINASE YKOH"/>
    <property type="match status" value="1"/>
</dbReference>
<evidence type="ECO:0000259" key="9">
    <source>
        <dbReference type="PROSITE" id="PS50109"/>
    </source>
</evidence>
<dbReference type="InterPro" id="IPR050428">
    <property type="entry name" value="TCS_sensor_his_kinase"/>
</dbReference>
<keyword evidence="7" id="KW-0472">Membrane</keyword>
<accession>A0ABX0Y458</accession>
<keyword evidence="11" id="KW-1185">Reference proteome</keyword>
<dbReference type="Gene3D" id="3.30.565.10">
    <property type="entry name" value="Histidine kinase-like ATPase, C-terminal domain"/>
    <property type="match status" value="1"/>
</dbReference>
<dbReference type="PROSITE" id="PS50109">
    <property type="entry name" value="HIS_KIN"/>
    <property type="match status" value="1"/>
</dbReference>
<evidence type="ECO:0000256" key="1">
    <source>
        <dbReference type="ARBA" id="ARBA00000085"/>
    </source>
</evidence>
<dbReference type="SUPFAM" id="SSF55874">
    <property type="entry name" value="ATPase domain of HSP90 chaperone/DNA topoisomerase II/histidine kinase"/>
    <property type="match status" value="1"/>
</dbReference>
<protein>
    <recommendedName>
        <fullName evidence="2">histidine kinase</fullName>
        <ecNumber evidence="2">2.7.13.3</ecNumber>
    </recommendedName>
</protein>
<evidence type="ECO:0000256" key="7">
    <source>
        <dbReference type="ARBA" id="ARBA00022989"/>
    </source>
</evidence>
<dbReference type="EMBL" id="JAATVY010000026">
    <property type="protein sequence ID" value="NJC73185.1"/>
    <property type="molecule type" value="Genomic_DNA"/>
</dbReference>
<keyword evidence="7" id="KW-1133">Transmembrane helix</keyword>
<keyword evidence="4" id="KW-0808">Transferase</keyword>
<evidence type="ECO:0000256" key="5">
    <source>
        <dbReference type="ARBA" id="ARBA00022692"/>
    </source>
</evidence>
<keyword evidence="5" id="KW-0812">Transmembrane</keyword>